<keyword evidence="1" id="KW-0812">Transmembrane</keyword>
<dbReference type="EMBL" id="PCVC01000067">
    <property type="protein sequence ID" value="PIQ66751.1"/>
    <property type="molecule type" value="Genomic_DNA"/>
</dbReference>
<reference evidence="2 3" key="1">
    <citation type="submission" date="2017-09" db="EMBL/GenBank/DDBJ databases">
        <title>Depth-based differentiation of microbial function through sediment-hosted aquifers and enrichment of novel symbionts in the deep terrestrial subsurface.</title>
        <authorList>
            <person name="Probst A.J."/>
            <person name="Ladd B."/>
            <person name="Jarett J.K."/>
            <person name="Geller-Mcgrath D.E."/>
            <person name="Sieber C.M."/>
            <person name="Emerson J.B."/>
            <person name="Anantharaman K."/>
            <person name="Thomas B.C."/>
            <person name="Malmstrom R."/>
            <person name="Stieglmeier M."/>
            <person name="Klingl A."/>
            <person name="Woyke T."/>
            <person name="Ryan C.M."/>
            <person name="Banfield J.F."/>
        </authorList>
    </citation>
    <scope>NUCLEOTIDE SEQUENCE [LARGE SCALE GENOMIC DNA]</scope>
    <source>
        <strain evidence="2">CG11_big_fil_rev_8_21_14_0_20_40_24</strain>
    </source>
</reference>
<feature type="transmembrane region" description="Helical" evidence="1">
    <location>
        <begin position="9"/>
        <end position="28"/>
    </location>
</feature>
<accession>A0A2H0K670</accession>
<organism evidence="2 3">
    <name type="scientific">Candidatus Zambryskibacteria bacterium CG11_big_fil_rev_8_21_14_0_20_40_24</name>
    <dbReference type="NCBI Taxonomy" id="1975116"/>
    <lineage>
        <taxon>Bacteria</taxon>
        <taxon>Candidatus Zambryskiibacteriota</taxon>
    </lineage>
</organism>
<evidence type="ECO:0000256" key="1">
    <source>
        <dbReference type="SAM" id="Phobius"/>
    </source>
</evidence>
<evidence type="ECO:0008006" key="4">
    <source>
        <dbReference type="Google" id="ProtNLM"/>
    </source>
</evidence>
<evidence type="ECO:0000313" key="3">
    <source>
        <dbReference type="Proteomes" id="UP000229834"/>
    </source>
</evidence>
<evidence type="ECO:0000313" key="2">
    <source>
        <dbReference type="EMBL" id="PIQ66751.1"/>
    </source>
</evidence>
<keyword evidence="1" id="KW-1133">Transmembrane helix</keyword>
<proteinExistence type="predicted"/>
<comment type="caution">
    <text evidence="2">The sequence shown here is derived from an EMBL/GenBank/DDBJ whole genome shotgun (WGS) entry which is preliminary data.</text>
</comment>
<sequence length="172" mass="20238">MNKNYINPIKLIIAIFVIVVLVIVKIFVSSCRESVCIKPIPSFWNYTIFLDTKTATTIYPNIYLPEEMYSHYISGELSITESSVLLHERTHIERQGSYGPIKWLFNYIFSRKFRLNEELFAIRKQMEFLALNGEDYDINKKASQFSSPTYLWVTTKEKAEKLLTQMWDDVVD</sequence>
<gene>
    <name evidence="2" type="ORF">COV95_02465</name>
</gene>
<protein>
    <recommendedName>
        <fullName evidence="4">Peptidase M56 domain-containing protein</fullName>
    </recommendedName>
</protein>
<dbReference type="AlphaFoldDB" id="A0A2H0K670"/>
<keyword evidence="1" id="KW-0472">Membrane</keyword>
<dbReference type="Proteomes" id="UP000229834">
    <property type="component" value="Unassembled WGS sequence"/>
</dbReference>
<name>A0A2H0K670_9BACT</name>